<gene>
    <name evidence="8" type="primary">CSON007613</name>
</gene>
<dbReference type="VEuPathDB" id="VectorBase:CSON007613"/>
<evidence type="ECO:0000256" key="6">
    <source>
        <dbReference type="SAM" id="MobiDB-lite"/>
    </source>
</evidence>
<dbReference type="GO" id="GO:0036064">
    <property type="term" value="C:ciliary basal body"/>
    <property type="evidence" value="ECO:0007669"/>
    <property type="project" value="TreeGrafter"/>
</dbReference>
<dbReference type="GO" id="GO:0030992">
    <property type="term" value="C:intraciliary transport particle B"/>
    <property type="evidence" value="ECO:0007669"/>
    <property type="project" value="TreeGrafter"/>
</dbReference>
<dbReference type="AlphaFoldDB" id="A0A336MWT4"/>
<evidence type="ECO:0000313" key="8">
    <source>
        <dbReference type="EMBL" id="SSX34205.1"/>
    </source>
</evidence>
<evidence type="ECO:0000256" key="3">
    <source>
        <dbReference type="ARBA" id="ARBA00022737"/>
    </source>
</evidence>
<evidence type="ECO:0000256" key="4">
    <source>
        <dbReference type="ARBA" id="ARBA00022803"/>
    </source>
</evidence>
<dbReference type="SUPFAM" id="SSF48452">
    <property type="entry name" value="TPR-like"/>
    <property type="match status" value="2"/>
</dbReference>
<feature type="compositionally biased region" description="Basic and acidic residues" evidence="6">
    <location>
        <begin position="1"/>
        <end position="15"/>
    </location>
</feature>
<comment type="similarity">
    <text evidence="2">Belongs to the IFT56 family.</text>
</comment>
<dbReference type="InterPro" id="IPR011990">
    <property type="entry name" value="TPR-like_helical_dom_sf"/>
</dbReference>
<protein>
    <submittedName>
        <fullName evidence="8">CSON007613 protein</fullName>
    </submittedName>
</protein>
<evidence type="ECO:0000313" key="7">
    <source>
        <dbReference type="EMBL" id="SSX14815.1"/>
    </source>
</evidence>
<sequence>MILSRAKNDSAKQESARSSANKNKIPTFEEFLLKRDYVGAKTVLQFSKDYDDVDGLMKKLWLAFCNFHMGDYKSALELYEGIVKEDDKNQTLRLNAGVCMFYLGQYEEAQRFISDLSESPLKIRLLFHLSHKLGDEEHLMELYGSLRDVIEDQLCLAGMHYLTAHYQEAIDIYKRVLLDNKDMLAINVYVSLCYYKLDYYDMSQEILDLYLVQHPDSTIAINLRACNKFRLDNGRIAEHDIKNMIDNGTFGADLIKHNLVVFRNGAGALQILPQLIDIVPEARLNLAIHYLHRNDMREAYELVKDIQPTVPHEYVLKGVVFAALGQEMGSKEYIKQAQQYLHLVGSSASECDTIRGRLSIASAFFLYEQFEEVLVYLNTIKSFFPNDDTFNFNYAQAKAATGYYNEAEDLLSQITDISIRTDSTYSIVLAKCHIHSGHAADAWDIFLSRNTSPDAFNLLQLIANECYRVGEFWIAAKAFDMLEKLDPNPEFWEGKRGACVGALQAFITERHIGAPPGGLGEIISLLRDSNSSQADTILKIIRKYASTLK</sequence>
<keyword evidence="5" id="KW-0966">Cell projection</keyword>
<dbReference type="GO" id="GO:0120170">
    <property type="term" value="F:intraciliary transport particle B binding"/>
    <property type="evidence" value="ECO:0007669"/>
    <property type="project" value="TreeGrafter"/>
</dbReference>
<proteinExistence type="inferred from homology"/>
<name>A0A336MWT4_CULSO</name>
<accession>A0A336MWT4</accession>
<keyword evidence="3" id="KW-0677">Repeat</keyword>
<organism evidence="8">
    <name type="scientific">Culicoides sonorensis</name>
    <name type="common">Biting midge</name>
    <dbReference type="NCBI Taxonomy" id="179676"/>
    <lineage>
        <taxon>Eukaryota</taxon>
        <taxon>Metazoa</taxon>
        <taxon>Ecdysozoa</taxon>
        <taxon>Arthropoda</taxon>
        <taxon>Hexapoda</taxon>
        <taxon>Insecta</taxon>
        <taxon>Pterygota</taxon>
        <taxon>Neoptera</taxon>
        <taxon>Endopterygota</taxon>
        <taxon>Diptera</taxon>
        <taxon>Nematocera</taxon>
        <taxon>Chironomoidea</taxon>
        <taxon>Ceratopogonidae</taxon>
        <taxon>Ceratopogoninae</taxon>
        <taxon>Culicoides</taxon>
        <taxon>Monoculicoides</taxon>
    </lineage>
</organism>
<dbReference type="OMA" id="FIIRRDY"/>
<dbReference type="EMBL" id="UFQS01002875">
    <property type="protein sequence ID" value="SSX14815.1"/>
    <property type="molecule type" value="Genomic_DNA"/>
</dbReference>
<dbReference type="FunFam" id="1.25.40.10:FF:000233">
    <property type="entry name" value="Tetratricopeptide repeat domain 26"/>
    <property type="match status" value="1"/>
</dbReference>
<dbReference type="GO" id="GO:0097546">
    <property type="term" value="C:ciliary base"/>
    <property type="evidence" value="ECO:0007669"/>
    <property type="project" value="TreeGrafter"/>
</dbReference>
<dbReference type="GO" id="GO:0035720">
    <property type="term" value="P:intraciliary anterograde transport"/>
    <property type="evidence" value="ECO:0007669"/>
    <property type="project" value="TreeGrafter"/>
</dbReference>
<dbReference type="Gene3D" id="1.25.40.10">
    <property type="entry name" value="Tetratricopeptide repeat domain"/>
    <property type="match status" value="3"/>
</dbReference>
<dbReference type="PANTHER" id="PTHR14781">
    <property type="entry name" value="INTRAFLAGELLAR TRANSPORT PROTEIN 56"/>
    <property type="match status" value="1"/>
</dbReference>
<dbReference type="EMBL" id="UFQT01002875">
    <property type="protein sequence ID" value="SSX34205.1"/>
    <property type="molecule type" value="Genomic_DNA"/>
</dbReference>
<comment type="subcellular location">
    <subcellularLocation>
        <location evidence="1">Cell projection</location>
        <location evidence="1">Cilium</location>
    </subcellularLocation>
</comment>
<evidence type="ECO:0000256" key="2">
    <source>
        <dbReference type="ARBA" id="ARBA00007834"/>
    </source>
</evidence>
<dbReference type="GO" id="GO:0035735">
    <property type="term" value="P:intraciliary transport involved in cilium assembly"/>
    <property type="evidence" value="ECO:0007669"/>
    <property type="project" value="TreeGrafter"/>
</dbReference>
<evidence type="ECO:0000256" key="5">
    <source>
        <dbReference type="ARBA" id="ARBA00023273"/>
    </source>
</evidence>
<dbReference type="Pfam" id="PF14559">
    <property type="entry name" value="TPR_19"/>
    <property type="match status" value="1"/>
</dbReference>
<keyword evidence="4" id="KW-0802">TPR repeat</keyword>
<evidence type="ECO:0000256" key="1">
    <source>
        <dbReference type="ARBA" id="ARBA00004138"/>
    </source>
</evidence>
<dbReference type="InterPro" id="IPR030511">
    <property type="entry name" value="TTC26"/>
</dbReference>
<reference evidence="8" key="2">
    <citation type="submission" date="2018-07" db="EMBL/GenBank/DDBJ databases">
        <authorList>
            <person name="Quirk P.G."/>
            <person name="Krulwich T.A."/>
        </authorList>
    </citation>
    <scope>NUCLEOTIDE SEQUENCE</scope>
</reference>
<reference evidence="7" key="1">
    <citation type="submission" date="2018-04" db="EMBL/GenBank/DDBJ databases">
        <authorList>
            <person name="Go L.Y."/>
            <person name="Mitchell J.A."/>
        </authorList>
    </citation>
    <scope>NUCLEOTIDE SEQUENCE</scope>
    <source>
        <tissue evidence="7">Whole organism</tissue>
    </source>
</reference>
<dbReference type="PANTHER" id="PTHR14781:SF0">
    <property type="entry name" value="INTRAFLAGELLAR TRANSPORT PROTEIN 56"/>
    <property type="match status" value="1"/>
</dbReference>
<feature type="region of interest" description="Disordered" evidence="6">
    <location>
        <begin position="1"/>
        <end position="21"/>
    </location>
</feature>